<feature type="region of interest" description="Disordered" evidence="4">
    <location>
        <begin position="61"/>
        <end position="99"/>
    </location>
</feature>
<dbReference type="InterPro" id="IPR030826">
    <property type="entry name" value="Ribosomal_bTHX/bTHXc/bTHXm"/>
</dbReference>
<evidence type="ECO:0008006" key="7">
    <source>
        <dbReference type="Google" id="ProtNLM"/>
    </source>
</evidence>
<proteinExistence type="inferred from homology"/>
<dbReference type="AlphaFoldDB" id="A0A5N6LE95"/>
<dbReference type="EMBL" id="SZYD01001394">
    <property type="protein sequence ID" value="KAD0780432.1"/>
    <property type="molecule type" value="Genomic_DNA"/>
</dbReference>
<dbReference type="NCBIfam" id="TIGR04560">
    <property type="entry name" value="ribo_THX"/>
    <property type="match status" value="1"/>
</dbReference>
<comment type="caution">
    <text evidence="5">The sequence shown here is derived from an EMBL/GenBank/DDBJ whole genome shotgun (WGS) entry which is preliminary data.</text>
</comment>
<name>A0A5N6LE95_9ASTR</name>
<organism evidence="5 6">
    <name type="scientific">Mikania micrantha</name>
    <name type="common">bitter vine</name>
    <dbReference type="NCBI Taxonomy" id="192012"/>
    <lineage>
        <taxon>Eukaryota</taxon>
        <taxon>Viridiplantae</taxon>
        <taxon>Streptophyta</taxon>
        <taxon>Embryophyta</taxon>
        <taxon>Tracheophyta</taxon>
        <taxon>Spermatophyta</taxon>
        <taxon>Magnoliopsida</taxon>
        <taxon>eudicotyledons</taxon>
        <taxon>Gunneridae</taxon>
        <taxon>Pentapetalae</taxon>
        <taxon>asterids</taxon>
        <taxon>campanulids</taxon>
        <taxon>Asterales</taxon>
        <taxon>Asteraceae</taxon>
        <taxon>Asteroideae</taxon>
        <taxon>Heliantheae alliance</taxon>
        <taxon>Eupatorieae</taxon>
        <taxon>Mikania</taxon>
    </lineage>
</organism>
<dbReference type="OrthoDB" id="694979at2759"/>
<dbReference type="GO" id="GO:0032544">
    <property type="term" value="P:plastid translation"/>
    <property type="evidence" value="ECO:0007669"/>
    <property type="project" value="TreeGrafter"/>
</dbReference>
<evidence type="ECO:0000313" key="5">
    <source>
        <dbReference type="EMBL" id="KAD0780432.1"/>
    </source>
</evidence>
<keyword evidence="3" id="KW-0687">Ribonucleoprotein</keyword>
<evidence type="ECO:0000256" key="2">
    <source>
        <dbReference type="ARBA" id="ARBA00022980"/>
    </source>
</evidence>
<dbReference type="GO" id="GO:0009536">
    <property type="term" value="C:plastid"/>
    <property type="evidence" value="ECO:0007669"/>
    <property type="project" value="TreeGrafter"/>
</dbReference>
<comment type="similarity">
    <text evidence="1">Belongs to the bacterial ribosomal protein bTHX family.</text>
</comment>
<evidence type="ECO:0000256" key="3">
    <source>
        <dbReference type="ARBA" id="ARBA00023274"/>
    </source>
</evidence>
<sequence length="167" mass="18286">MASMALTVASIPMASSTLSFSRSPSVTSVPLSFSLSSMSLSSSESTPISPLIYCGRGDKKTAKGKRFNHSFGNARPRNKKKGRGPQRVPVPPAPPRKDKFDDVGQSIMPCGHWIVITGYDLLLEPEEFPCFKTVFQSLGLNVSCTHLACEPALRSGLFHIPSWLFRW</sequence>
<dbReference type="GO" id="GO:0005840">
    <property type="term" value="C:ribosome"/>
    <property type="evidence" value="ECO:0007669"/>
    <property type="project" value="UniProtKB-KW"/>
</dbReference>
<gene>
    <name evidence="5" type="ORF">E3N88_43725</name>
</gene>
<dbReference type="Proteomes" id="UP000326396">
    <property type="component" value="Unassembled WGS sequence"/>
</dbReference>
<dbReference type="PANTHER" id="PTHR34550:SF2">
    <property type="entry name" value="SMALL RIBOSOMAL SUBUNIT PROTEIN BTHXC"/>
    <property type="match status" value="1"/>
</dbReference>
<protein>
    <recommendedName>
        <fullName evidence="7">30S ribosomal protein S31, chloroplastic</fullName>
    </recommendedName>
</protein>
<keyword evidence="2" id="KW-0689">Ribosomal protein</keyword>
<evidence type="ECO:0000256" key="4">
    <source>
        <dbReference type="SAM" id="MobiDB-lite"/>
    </source>
</evidence>
<dbReference type="GO" id="GO:1990904">
    <property type="term" value="C:ribonucleoprotein complex"/>
    <property type="evidence" value="ECO:0007669"/>
    <property type="project" value="UniProtKB-KW"/>
</dbReference>
<evidence type="ECO:0000313" key="6">
    <source>
        <dbReference type="Proteomes" id="UP000326396"/>
    </source>
</evidence>
<reference evidence="5 6" key="1">
    <citation type="submission" date="2019-05" db="EMBL/GenBank/DDBJ databases">
        <title>Mikania micrantha, genome provides insights into the molecular mechanism of rapid growth.</title>
        <authorList>
            <person name="Liu B."/>
        </authorList>
    </citation>
    <scope>NUCLEOTIDE SEQUENCE [LARGE SCALE GENOMIC DNA]</scope>
    <source>
        <strain evidence="5">NLD-2019</strain>
        <tissue evidence="5">Leaf</tissue>
    </source>
</reference>
<dbReference type="PANTHER" id="PTHR34550">
    <property type="entry name" value="30S RIBOSOMAL PROTEIN S31, CHLOROPLASTIC"/>
    <property type="match status" value="1"/>
</dbReference>
<dbReference type="Pfam" id="PF17067">
    <property type="entry name" value="RPS31"/>
    <property type="match status" value="1"/>
</dbReference>
<dbReference type="InterPro" id="IPR044695">
    <property type="entry name" value="Ribosomal_bTHXc/bTHXc_plant"/>
</dbReference>
<keyword evidence="6" id="KW-1185">Reference proteome</keyword>
<evidence type="ECO:0000256" key="1">
    <source>
        <dbReference type="ARBA" id="ARBA00010834"/>
    </source>
</evidence>
<accession>A0A5N6LE95</accession>